<organism evidence="2 4">
    <name type="scientific">Streptomyces griseoviridis</name>
    <dbReference type="NCBI Taxonomy" id="45398"/>
    <lineage>
        <taxon>Bacteria</taxon>
        <taxon>Bacillati</taxon>
        <taxon>Actinomycetota</taxon>
        <taxon>Actinomycetes</taxon>
        <taxon>Kitasatosporales</taxon>
        <taxon>Streptomycetaceae</taxon>
        <taxon>Streptomyces</taxon>
    </lineage>
</organism>
<sequence length="62" mass="6655">MISRVLRAVSRAMIAAGGIWVYVPAVRPLDAPAPGHPERLGHGTPLTETERALDRALRDGPD</sequence>
<accession>A0A3S9Z8W2</accession>
<dbReference type="OrthoDB" id="3402695at2"/>
<dbReference type="InterPro" id="IPR045701">
    <property type="entry name" value="DUF6059"/>
</dbReference>
<keyword evidence="5" id="KW-1185">Reference proteome</keyword>
<reference evidence="2 4" key="2">
    <citation type="submission" date="2018-12" db="EMBL/GenBank/DDBJ databases">
        <title>Streptomyces griseoviridis F1-27 complete genome.</title>
        <authorList>
            <person name="Mariita R.M."/>
            <person name="Sello J.K."/>
        </authorList>
    </citation>
    <scope>NUCLEOTIDE SEQUENCE [LARGE SCALE GENOMIC DNA]</scope>
    <source>
        <strain evidence="2 4">F1-27</strain>
    </source>
</reference>
<dbReference type="EMBL" id="CP029078">
    <property type="protein sequence ID" value="QCN88877.1"/>
    <property type="molecule type" value="Genomic_DNA"/>
</dbReference>
<dbReference type="Proteomes" id="UP000501753">
    <property type="component" value="Chromosome"/>
</dbReference>
<evidence type="ECO:0000313" key="3">
    <source>
        <dbReference type="EMBL" id="QCN88877.1"/>
    </source>
</evidence>
<dbReference type="Proteomes" id="UP000271291">
    <property type="component" value="Chromosome"/>
</dbReference>
<dbReference type="AlphaFoldDB" id="A0A3S9Z8W2"/>
<gene>
    <name evidence="3" type="ORF">DDJ31_31155</name>
    <name evidence="2" type="ORF">ELQ87_08190</name>
</gene>
<dbReference type="Pfam" id="PF19534">
    <property type="entry name" value="DUF6059"/>
    <property type="match status" value="1"/>
</dbReference>
<dbReference type="KEGG" id="sgd:ELQ87_08190"/>
<evidence type="ECO:0000256" key="1">
    <source>
        <dbReference type="SAM" id="MobiDB-lite"/>
    </source>
</evidence>
<feature type="region of interest" description="Disordered" evidence="1">
    <location>
        <begin position="31"/>
        <end position="62"/>
    </location>
</feature>
<proteinExistence type="predicted"/>
<evidence type="ECO:0000313" key="5">
    <source>
        <dbReference type="Proteomes" id="UP000501753"/>
    </source>
</evidence>
<name>A0A3S9Z8W2_STRGD</name>
<feature type="compositionally biased region" description="Basic and acidic residues" evidence="1">
    <location>
        <begin position="48"/>
        <end position="62"/>
    </location>
</feature>
<reference evidence="3 5" key="1">
    <citation type="submission" date="2018-04" db="EMBL/GenBank/DDBJ databases">
        <title>Complete genome sequences of Streptomyces griseoviridis K61 and characterization of antagonistic properties of biological control agents.</title>
        <authorList>
            <person name="Mariita R.M."/>
            <person name="Sello J.K."/>
        </authorList>
    </citation>
    <scope>NUCLEOTIDE SEQUENCE [LARGE SCALE GENOMIC DNA]</scope>
    <source>
        <strain evidence="3 5">K61</strain>
    </source>
</reference>
<protein>
    <submittedName>
        <fullName evidence="2">Uncharacterized protein</fullName>
    </submittedName>
</protein>
<evidence type="ECO:0000313" key="4">
    <source>
        <dbReference type="Proteomes" id="UP000271291"/>
    </source>
</evidence>
<dbReference type="EMBL" id="CP034687">
    <property type="protein sequence ID" value="AZS84264.1"/>
    <property type="molecule type" value="Genomic_DNA"/>
</dbReference>
<dbReference type="RefSeq" id="WP_127177170.1">
    <property type="nucleotide sequence ID" value="NZ_CP029078.1"/>
</dbReference>
<evidence type="ECO:0000313" key="2">
    <source>
        <dbReference type="EMBL" id="AZS84264.1"/>
    </source>
</evidence>